<keyword evidence="2" id="KW-0808">Transferase</keyword>
<dbReference type="GO" id="GO:0016740">
    <property type="term" value="F:transferase activity"/>
    <property type="evidence" value="ECO:0007669"/>
    <property type="project" value="UniProtKB-KW"/>
</dbReference>
<dbReference type="Pfam" id="PF02624">
    <property type="entry name" value="YcaO"/>
    <property type="match status" value="1"/>
</dbReference>
<dbReference type="Proteomes" id="UP000182589">
    <property type="component" value="Unassembled WGS sequence"/>
</dbReference>
<keyword evidence="3" id="KW-1185">Reference proteome</keyword>
<dbReference type="InterPro" id="IPR003776">
    <property type="entry name" value="YcaO-like_dom"/>
</dbReference>
<keyword evidence="2" id="KW-0687">Ribonucleoprotein</keyword>
<dbReference type="Gene3D" id="3.30.40.250">
    <property type="match status" value="1"/>
</dbReference>
<name>A0A1H2W3K9_9BACL</name>
<dbReference type="Gene3D" id="3.40.50.720">
    <property type="entry name" value="NAD(P)-binding Rossmann-like Domain"/>
    <property type="match status" value="1"/>
</dbReference>
<sequence>MMCIVLFHNGPILGPQLLATWQQLASQSTEIGILNDCSLDELEQVDVQLVILASDMLSEFEQSVLDKCRSLQIPVLPVLGRGTTAFLGPFETPGVPGCATCLQLRWENSFERSVLQHFFGQQSGTLIEELAEPFEMSAMAMEKLFNLVVQEIQSILQPEGMPHARGHVCVYSDEHAEWVPVLPNHDCPRCGLIPDDHPALAQLEFASCALADEEALRVKNIDFEQLKRMFFHSDVGYISVIHKHSDDTAFAQAAAFIYTPAGAEIAGYGSGPTSTAARQSAMLEVLERSCGFQAVNRKPIVFGRYAEFAENAIHPSRFGLHCYELLPSTYSLLEPFDEEKRYSWVWAYSTRQNIPVLIPEQMAYYGPTADERRFVTESSNGCAIGGSVEEAVLHGIFEVLERDGFLNMWYAKQPVPELTIGAHCPAQTAHMLHTLDDMGYEVRLFQLSPDLDIPVVCAVGIHRLHQYPKVVSGSACHINPYQAVHGALRELTVQVFNLRRSPEARRNQARAMFKDPRTIRDILDHNAVAALPEAYPRWAFLLECTRQRPVQSVEETYMTAAARYQLASRDIRLILDAVVRDLHHRGFDVVVVQQTSAELSYAGLSAVKVLVPGMTPITWGYGLQRVRGLSRLFELPYRLGYAARILTEDDLNPDSHPFS</sequence>
<reference evidence="3" key="1">
    <citation type="submission" date="2016-10" db="EMBL/GenBank/DDBJ databases">
        <authorList>
            <person name="Varghese N."/>
        </authorList>
    </citation>
    <scope>NUCLEOTIDE SEQUENCE [LARGE SCALE GENOMIC DNA]</scope>
    <source>
        <strain evidence="3">DSM 12489</strain>
    </source>
</reference>
<evidence type="ECO:0000313" key="2">
    <source>
        <dbReference type="EMBL" id="SDW75190.1"/>
    </source>
</evidence>
<accession>A0A1H2W3K9</accession>
<evidence type="ECO:0000259" key="1">
    <source>
        <dbReference type="PROSITE" id="PS51664"/>
    </source>
</evidence>
<gene>
    <name evidence="2" type="ORF">SAMN04489725_11358</name>
</gene>
<dbReference type="InterPro" id="IPR022291">
    <property type="entry name" value="Bacteriocin_synth_cyclodeHase"/>
</dbReference>
<feature type="domain" description="YcaO" evidence="1">
    <location>
        <begin position="269"/>
        <end position="659"/>
    </location>
</feature>
<keyword evidence="2" id="KW-0689">Ribosomal protein</keyword>
<evidence type="ECO:0000313" key="3">
    <source>
        <dbReference type="Proteomes" id="UP000182589"/>
    </source>
</evidence>
<dbReference type="InterPro" id="IPR027624">
    <property type="entry name" value="TOMM_cyclo_SagD"/>
</dbReference>
<protein>
    <submittedName>
        <fullName evidence="2">Ribosomal protein S12 methylthiotransferase accessory factor</fullName>
    </submittedName>
</protein>
<dbReference type="Gene3D" id="3.30.1330.230">
    <property type="match status" value="1"/>
</dbReference>
<dbReference type="NCBIfam" id="TIGR03604">
    <property type="entry name" value="TOMM_cyclo_SagD"/>
    <property type="match status" value="1"/>
</dbReference>
<dbReference type="PANTHER" id="PTHR37809:SF1">
    <property type="entry name" value="RIBOSOMAL PROTEIN S12 METHYLTHIOTRANSFERASE ACCESSORY FACTOR YCAO"/>
    <property type="match status" value="1"/>
</dbReference>
<dbReference type="AlphaFoldDB" id="A0A1H2W3K9"/>
<dbReference type="PANTHER" id="PTHR37809">
    <property type="entry name" value="RIBOSOMAL PROTEIN S12 METHYLTHIOTRANSFERASE ACCESSORY FACTOR YCAO"/>
    <property type="match status" value="1"/>
</dbReference>
<dbReference type="EMBL" id="FNOJ01000013">
    <property type="protein sequence ID" value="SDW75190.1"/>
    <property type="molecule type" value="Genomic_DNA"/>
</dbReference>
<dbReference type="NCBIfam" id="TIGR03882">
    <property type="entry name" value="cyclo_dehyd_2"/>
    <property type="match status" value="1"/>
</dbReference>
<dbReference type="PROSITE" id="PS51664">
    <property type="entry name" value="YCAO"/>
    <property type="match status" value="1"/>
</dbReference>
<organism evidence="2 3">
    <name type="scientific">Alicyclobacillus hesperidum</name>
    <dbReference type="NCBI Taxonomy" id="89784"/>
    <lineage>
        <taxon>Bacteria</taxon>
        <taxon>Bacillati</taxon>
        <taxon>Bacillota</taxon>
        <taxon>Bacilli</taxon>
        <taxon>Bacillales</taxon>
        <taxon>Alicyclobacillaceae</taxon>
        <taxon>Alicyclobacillus</taxon>
    </lineage>
</organism>
<dbReference type="Gene3D" id="3.30.160.660">
    <property type="match status" value="1"/>
</dbReference>
<proteinExistence type="predicted"/>
<dbReference type="STRING" id="89784.SAMN04489725_11358"/>
<dbReference type="GO" id="GO:0005840">
    <property type="term" value="C:ribosome"/>
    <property type="evidence" value="ECO:0007669"/>
    <property type="project" value="UniProtKB-KW"/>
</dbReference>